<evidence type="ECO:0000313" key="2">
    <source>
        <dbReference type="Proteomes" id="UP000559027"/>
    </source>
</evidence>
<evidence type="ECO:0000313" key="1">
    <source>
        <dbReference type="EMBL" id="KAF5360468.1"/>
    </source>
</evidence>
<evidence type="ECO:0008006" key="3">
    <source>
        <dbReference type="Google" id="ProtNLM"/>
    </source>
</evidence>
<keyword evidence="2" id="KW-1185">Reference proteome</keyword>
<accession>A0A8H5G8T8</accession>
<gene>
    <name evidence="1" type="ORF">D9756_004542</name>
</gene>
<sequence>MTPLPVFQLPLQAGHPPLGYESPSVSEPPSANRERDVFLGRQRCLVCGIFEATCNSEVLHRCCIASREFWLKWNDLKRRGWIPFNARRRPYHEPRNMLSLCPSHREYLEGYRFFIRFIPQAQKFVFINYSGIQSLQKFHGKAIPLDIREPDTPFPSVFILHEMRVRGTYPFRPAEPDIPEYQDITWQEWVLSEDLFDNVTGLFRRDRPPGFRYSDEEDVKASTEVPVLQCLGTTIPQGSPSHDMVNADNGVVDEILQATWELASWRACVQEGEARARVEAERGAKISEDSE</sequence>
<dbReference type="AlphaFoldDB" id="A0A8H5G8T8"/>
<comment type="caution">
    <text evidence="1">The sequence shown here is derived from an EMBL/GenBank/DDBJ whole genome shotgun (WGS) entry which is preliminary data.</text>
</comment>
<organism evidence="1 2">
    <name type="scientific">Leucocoprinus leucothites</name>
    <dbReference type="NCBI Taxonomy" id="201217"/>
    <lineage>
        <taxon>Eukaryota</taxon>
        <taxon>Fungi</taxon>
        <taxon>Dikarya</taxon>
        <taxon>Basidiomycota</taxon>
        <taxon>Agaricomycotina</taxon>
        <taxon>Agaricomycetes</taxon>
        <taxon>Agaricomycetidae</taxon>
        <taxon>Agaricales</taxon>
        <taxon>Agaricineae</taxon>
        <taxon>Agaricaceae</taxon>
        <taxon>Leucocoprinus</taxon>
    </lineage>
</organism>
<dbReference type="EMBL" id="JAACJO010000003">
    <property type="protein sequence ID" value="KAF5360468.1"/>
    <property type="molecule type" value="Genomic_DNA"/>
</dbReference>
<name>A0A8H5G8T8_9AGAR</name>
<protein>
    <recommendedName>
        <fullName evidence="3">HNH nuclease domain-containing protein</fullName>
    </recommendedName>
</protein>
<dbReference type="OrthoDB" id="2124139at2759"/>
<dbReference type="Proteomes" id="UP000559027">
    <property type="component" value="Unassembled WGS sequence"/>
</dbReference>
<proteinExistence type="predicted"/>
<reference evidence="1 2" key="1">
    <citation type="journal article" date="2020" name="ISME J.">
        <title>Uncovering the hidden diversity of litter-decomposition mechanisms in mushroom-forming fungi.</title>
        <authorList>
            <person name="Floudas D."/>
            <person name="Bentzer J."/>
            <person name="Ahren D."/>
            <person name="Johansson T."/>
            <person name="Persson P."/>
            <person name="Tunlid A."/>
        </authorList>
    </citation>
    <scope>NUCLEOTIDE SEQUENCE [LARGE SCALE GENOMIC DNA]</scope>
    <source>
        <strain evidence="1 2">CBS 146.42</strain>
    </source>
</reference>